<feature type="compositionally biased region" description="Basic and acidic residues" evidence="1">
    <location>
        <begin position="17"/>
        <end position="28"/>
    </location>
</feature>
<feature type="compositionally biased region" description="Polar residues" evidence="1">
    <location>
        <begin position="448"/>
        <end position="466"/>
    </location>
</feature>
<dbReference type="AlphaFoldDB" id="L1IP60"/>
<dbReference type="GeneID" id="17294368"/>
<feature type="compositionally biased region" description="Basic residues" evidence="1">
    <location>
        <begin position="31"/>
        <end position="40"/>
    </location>
</feature>
<accession>L1IP60</accession>
<feature type="compositionally biased region" description="Basic residues" evidence="1">
    <location>
        <begin position="323"/>
        <end position="332"/>
    </location>
</feature>
<reference evidence="4" key="2">
    <citation type="submission" date="2012-11" db="EMBL/GenBank/DDBJ databases">
        <authorList>
            <person name="Kuo A."/>
            <person name="Curtis B.A."/>
            <person name="Tanifuji G."/>
            <person name="Burki F."/>
            <person name="Gruber A."/>
            <person name="Irimia M."/>
            <person name="Maruyama S."/>
            <person name="Arias M.C."/>
            <person name="Ball S.G."/>
            <person name="Gile G.H."/>
            <person name="Hirakawa Y."/>
            <person name="Hopkins J.F."/>
            <person name="Rensing S.A."/>
            <person name="Schmutz J."/>
            <person name="Symeonidi A."/>
            <person name="Elias M."/>
            <person name="Eveleigh R.J."/>
            <person name="Herman E.K."/>
            <person name="Klute M.J."/>
            <person name="Nakayama T."/>
            <person name="Obornik M."/>
            <person name="Reyes-Prieto A."/>
            <person name="Armbrust E.V."/>
            <person name="Aves S.J."/>
            <person name="Beiko R.G."/>
            <person name="Coutinho P."/>
            <person name="Dacks J.B."/>
            <person name="Durnford D.G."/>
            <person name="Fast N.M."/>
            <person name="Green B.R."/>
            <person name="Grisdale C."/>
            <person name="Hempe F."/>
            <person name="Henrissat B."/>
            <person name="Hoppner M.P."/>
            <person name="Ishida K.-I."/>
            <person name="Kim E."/>
            <person name="Koreny L."/>
            <person name="Kroth P.G."/>
            <person name="Liu Y."/>
            <person name="Malik S.-B."/>
            <person name="Maier U.G."/>
            <person name="McRose D."/>
            <person name="Mock T."/>
            <person name="Neilson J.A."/>
            <person name="Onodera N.T."/>
            <person name="Poole A.M."/>
            <person name="Pritham E.J."/>
            <person name="Richards T.A."/>
            <person name="Rocap G."/>
            <person name="Roy S.W."/>
            <person name="Sarai C."/>
            <person name="Schaack S."/>
            <person name="Shirato S."/>
            <person name="Slamovits C.H."/>
            <person name="Spencer D.F."/>
            <person name="Suzuki S."/>
            <person name="Worden A.Z."/>
            <person name="Zauner S."/>
            <person name="Barry K."/>
            <person name="Bell C."/>
            <person name="Bharti A.K."/>
            <person name="Crow J.A."/>
            <person name="Grimwood J."/>
            <person name="Kramer R."/>
            <person name="Lindquist E."/>
            <person name="Lucas S."/>
            <person name="Salamov A."/>
            <person name="McFadden G.I."/>
            <person name="Lane C.E."/>
            <person name="Keeling P.J."/>
            <person name="Gray M.W."/>
            <person name="Grigoriev I.V."/>
            <person name="Archibald J.M."/>
        </authorList>
    </citation>
    <scope>NUCLEOTIDE SEQUENCE</scope>
    <source>
        <strain evidence="4">CCMP2712</strain>
    </source>
</reference>
<dbReference type="EnsemblProtists" id="EKX37605">
    <property type="protein sequence ID" value="EKX37605"/>
    <property type="gene ID" value="GUITHDRAFT_165440"/>
</dbReference>
<dbReference type="PaxDb" id="55529-EKX37605"/>
<feature type="compositionally biased region" description="Low complexity" evidence="1">
    <location>
        <begin position="731"/>
        <end position="748"/>
    </location>
</feature>
<feature type="region of interest" description="Disordered" evidence="1">
    <location>
        <begin position="728"/>
        <end position="766"/>
    </location>
</feature>
<dbReference type="EMBL" id="JH993057">
    <property type="protein sequence ID" value="EKX37605.1"/>
    <property type="molecule type" value="Genomic_DNA"/>
</dbReference>
<feature type="compositionally biased region" description="Low complexity" evidence="1">
    <location>
        <begin position="612"/>
        <end position="622"/>
    </location>
</feature>
<sequence length="766" mass="81763">MPLPRRKCKSPYRPSLKRRESQETESLKKSSSSRRAHSLRPLKTSLVGKRKKPVSSKGSSTRGSLRSTRSAGAVRRSSGRTPEKSRPVANKKVSKTKQAKKEKVKEEKSEEEEEEEEEEEDEGDGEEEGEEEEEEEEEQAKPKKAFFSDLPVDSKRRKKQEAEDKFFAQRLQAQIKSAGKGERGAQGHSKEKGKGKEKEKEEEEKKEVGAEEQDNEGEKEGEQKQGGKEEEGGKGTEEQESSKEEATPKGATDQNGKKATSSEPDVGTVNQSNGLKPSGSNNEANKNEGSNEDDSHPPASSGQPSSTPAAPLQGQPTVVPPAKPKRKRKPKAKNIYQNTFYFTHTAGVFHAANPKDQWVTGGSQNYPKNFNQAITDGSSSRFTMIEDSSRPKASDTWDGSLALTVPGDQHVPAYAPIKWGSKAAKQLAADLEQGGRQPLLDQHAWNSVPSAASTSTTNHLEGSSTVRKAPSLQSSSSSAVETSAVHPISVAYNNLAAHKAMQLNAQPISLLGAAAVNNFFANPTNVGQQQQQQQLMENYLLACQSRSNFPALSANGLGNVSSSYLGSAGLASAGWGTPGDVLGKSSSDKSSQGQRSSASITILPEGNGVQNSQLSSGQQASSISSSLLNQSSSLPTVLQPKASKPRKGRQASSTALPSSAEFSSQLLESNSNSWAAALGGQSQFNTVQGTVISNSNRSQAIYAEMWKAHHPMHVPVAMATNATFVGLTRVPTGSSSSSGLTSGPRPTSAAVPAEVVHDTESDTESD</sequence>
<reference evidence="3" key="3">
    <citation type="submission" date="2016-03" db="UniProtKB">
        <authorList>
            <consortium name="EnsemblProtists"/>
        </authorList>
    </citation>
    <scope>IDENTIFICATION</scope>
</reference>
<protein>
    <submittedName>
        <fullName evidence="2 3">Uncharacterized protein</fullName>
    </submittedName>
</protein>
<reference evidence="2 4" key="1">
    <citation type="journal article" date="2012" name="Nature">
        <title>Algal genomes reveal evolutionary mosaicism and the fate of nucleomorphs.</title>
        <authorList>
            <consortium name="DOE Joint Genome Institute"/>
            <person name="Curtis B.A."/>
            <person name="Tanifuji G."/>
            <person name="Burki F."/>
            <person name="Gruber A."/>
            <person name="Irimia M."/>
            <person name="Maruyama S."/>
            <person name="Arias M.C."/>
            <person name="Ball S.G."/>
            <person name="Gile G.H."/>
            <person name="Hirakawa Y."/>
            <person name="Hopkins J.F."/>
            <person name="Kuo A."/>
            <person name="Rensing S.A."/>
            <person name="Schmutz J."/>
            <person name="Symeonidi A."/>
            <person name="Elias M."/>
            <person name="Eveleigh R.J."/>
            <person name="Herman E.K."/>
            <person name="Klute M.J."/>
            <person name="Nakayama T."/>
            <person name="Obornik M."/>
            <person name="Reyes-Prieto A."/>
            <person name="Armbrust E.V."/>
            <person name="Aves S.J."/>
            <person name="Beiko R.G."/>
            <person name="Coutinho P."/>
            <person name="Dacks J.B."/>
            <person name="Durnford D.G."/>
            <person name="Fast N.M."/>
            <person name="Green B.R."/>
            <person name="Grisdale C.J."/>
            <person name="Hempel F."/>
            <person name="Henrissat B."/>
            <person name="Hoppner M.P."/>
            <person name="Ishida K."/>
            <person name="Kim E."/>
            <person name="Koreny L."/>
            <person name="Kroth P.G."/>
            <person name="Liu Y."/>
            <person name="Malik S.B."/>
            <person name="Maier U.G."/>
            <person name="McRose D."/>
            <person name="Mock T."/>
            <person name="Neilson J.A."/>
            <person name="Onodera N.T."/>
            <person name="Poole A.M."/>
            <person name="Pritham E.J."/>
            <person name="Richards T.A."/>
            <person name="Rocap G."/>
            <person name="Roy S.W."/>
            <person name="Sarai C."/>
            <person name="Schaack S."/>
            <person name="Shirato S."/>
            <person name="Slamovits C.H."/>
            <person name="Spencer D.F."/>
            <person name="Suzuki S."/>
            <person name="Worden A.Z."/>
            <person name="Zauner S."/>
            <person name="Barry K."/>
            <person name="Bell C."/>
            <person name="Bharti A.K."/>
            <person name="Crow J.A."/>
            <person name="Grimwood J."/>
            <person name="Kramer R."/>
            <person name="Lindquist E."/>
            <person name="Lucas S."/>
            <person name="Salamov A."/>
            <person name="McFadden G.I."/>
            <person name="Lane C.E."/>
            <person name="Keeling P.J."/>
            <person name="Gray M.W."/>
            <person name="Grigoriev I.V."/>
            <person name="Archibald J.M."/>
        </authorList>
    </citation>
    <scope>NUCLEOTIDE SEQUENCE</scope>
    <source>
        <strain evidence="2 4">CCMP2712</strain>
    </source>
</reference>
<evidence type="ECO:0000256" key="1">
    <source>
        <dbReference type="SAM" id="MobiDB-lite"/>
    </source>
</evidence>
<evidence type="ECO:0000313" key="2">
    <source>
        <dbReference type="EMBL" id="EKX37605.1"/>
    </source>
</evidence>
<proteinExistence type="predicted"/>
<feature type="compositionally biased region" description="Low complexity" evidence="1">
    <location>
        <begin position="55"/>
        <end position="80"/>
    </location>
</feature>
<feature type="region of interest" description="Disordered" evidence="1">
    <location>
        <begin position="448"/>
        <end position="478"/>
    </location>
</feature>
<keyword evidence="4" id="KW-1185">Reference proteome</keyword>
<feature type="compositionally biased region" description="Basic and acidic residues" evidence="1">
    <location>
        <begin position="216"/>
        <end position="247"/>
    </location>
</feature>
<feature type="region of interest" description="Disordered" evidence="1">
    <location>
        <begin position="1"/>
        <end position="335"/>
    </location>
</feature>
<feature type="compositionally biased region" description="Polar residues" evidence="1">
    <location>
        <begin position="252"/>
        <end position="288"/>
    </location>
</feature>
<feature type="compositionally biased region" description="Basic residues" evidence="1">
    <location>
        <begin position="1"/>
        <end position="10"/>
    </location>
</feature>
<dbReference type="HOGENOM" id="CLU_364676_0_0_1"/>
<dbReference type="OMA" id="IAATHME"/>
<feature type="compositionally biased region" description="Acidic residues" evidence="1">
    <location>
        <begin position="109"/>
        <end position="138"/>
    </location>
</feature>
<feature type="compositionally biased region" description="Low complexity" evidence="1">
    <location>
        <begin position="583"/>
        <end position="599"/>
    </location>
</feature>
<evidence type="ECO:0000313" key="4">
    <source>
        <dbReference type="Proteomes" id="UP000011087"/>
    </source>
</evidence>
<dbReference type="KEGG" id="gtt:GUITHDRAFT_165440"/>
<organism evidence="2">
    <name type="scientific">Guillardia theta (strain CCMP2712)</name>
    <name type="common">Cryptophyte</name>
    <dbReference type="NCBI Taxonomy" id="905079"/>
    <lineage>
        <taxon>Eukaryota</taxon>
        <taxon>Cryptophyceae</taxon>
        <taxon>Pyrenomonadales</taxon>
        <taxon>Geminigeraceae</taxon>
        <taxon>Guillardia</taxon>
    </lineage>
</organism>
<evidence type="ECO:0000313" key="3">
    <source>
        <dbReference type="EnsemblProtists" id="EKX37605"/>
    </source>
</evidence>
<feature type="compositionally biased region" description="Basic and acidic residues" evidence="1">
    <location>
        <begin position="99"/>
        <end position="108"/>
    </location>
</feature>
<gene>
    <name evidence="2" type="ORF">GUITHDRAFT_165440</name>
</gene>
<feature type="compositionally biased region" description="Polar residues" evidence="1">
    <location>
        <begin position="298"/>
        <end position="308"/>
    </location>
</feature>
<feature type="region of interest" description="Disordered" evidence="1">
    <location>
        <begin position="634"/>
        <end position="657"/>
    </location>
</feature>
<dbReference type="Proteomes" id="UP000011087">
    <property type="component" value="Unassembled WGS sequence"/>
</dbReference>
<feature type="region of interest" description="Disordered" evidence="1">
    <location>
        <begin position="581"/>
        <end position="622"/>
    </location>
</feature>
<dbReference type="RefSeq" id="XP_005824585.1">
    <property type="nucleotide sequence ID" value="XM_005824528.1"/>
</dbReference>
<feature type="compositionally biased region" description="Basic and acidic residues" evidence="1">
    <location>
        <begin position="179"/>
        <end position="209"/>
    </location>
</feature>
<name>L1IP60_GUITC</name>